<keyword evidence="14" id="KW-1185">Reference proteome</keyword>
<keyword evidence="8 13" id="KW-0675">Receptor</keyword>
<keyword evidence="7" id="KW-1015">Disulfide bond</keyword>
<keyword evidence="3 11" id="KW-0812">Transmembrane</keyword>
<dbReference type="InterPro" id="IPR017452">
    <property type="entry name" value="GPCR_Rhodpsn_7TM"/>
</dbReference>
<dbReference type="FunFam" id="1.20.1070.10:FF:000399">
    <property type="entry name" value="KISS1 receptor"/>
    <property type="match status" value="1"/>
</dbReference>
<keyword evidence="2" id="KW-1003">Cell membrane</keyword>
<sequence length="485" mass="54866">MRGASASALLNASLLLPNRSCPGGLLCTNSSEPRSPPRLVDAWLVPLFFALLMALGLAGNSLVIYVITKHKQMRTVTNFYIDIIFLVCCVPFTAMLYPLPGWIFGEFMCKFVNYIQQVSVQATCVTLTAMSVDRWYVTVFPLRALRQRTPRVAVAISVGIWICSFIVSTPVLMYNRLTEGYWFGPQTYCSESFPSASHEKAFILYNFLAVYLLPLLTICVCYMAMLYQMGHPTVEPVDNNYQVSVQATCVTLTAMSVDRWYVTVFPLRALRQRTPRVAVAISVGIWICSFIVSTPVLMYNRLTEGYWFGPQTYCSESFPSASHEKAFILYNFLAVYLLPLLTICVCYMAMLYQMGHPTVEPVDNNYQVQQLAERSAAMRAKISRMVASIVVLFTVCWGPVQFLILVQAFSPSFQHNYYIYKVKIWAHCMSYTNSSVNPIVYAFMGLNFRKAFKKVFPFIFKQKVGCTHAGNTNINTEMHFVSSGT</sequence>
<evidence type="ECO:0000256" key="5">
    <source>
        <dbReference type="ARBA" id="ARBA00023040"/>
    </source>
</evidence>
<dbReference type="InterPro" id="IPR008103">
    <property type="entry name" value="KiSS_1_rcpt"/>
</dbReference>
<proteinExistence type="predicted"/>
<evidence type="ECO:0000313" key="14">
    <source>
        <dbReference type="Proteomes" id="UP000031443"/>
    </source>
</evidence>
<dbReference type="Pfam" id="PF00001">
    <property type="entry name" value="7tm_1"/>
    <property type="match status" value="2"/>
</dbReference>
<evidence type="ECO:0000256" key="3">
    <source>
        <dbReference type="ARBA" id="ARBA00022692"/>
    </source>
</evidence>
<gene>
    <name evidence="13" type="ORF">UY3_18806</name>
</gene>
<protein>
    <submittedName>
        <fullName evidence="13">G-protein coupled receptor 54</fullName>
    </submittedName>
</protein>
<feature type="transmembrane region" description="Helical" evidence="11">
    <location>
        <begin position="111"/>
        <end position="132"/>
    </location>
</feature>
<dbReference type="PANTHER" id="PTHR45695">
    <property type="entry name" value="LEUCOKININ RECEPTOR-RELATED"/>
    <property type="match status" value="1"/>
</dbReference>
<feature type="transmembrane region" description="Helical" evidence="11">
    <location>
        <begin position="79"/>
        <end position="99"/>
    </location>
</feature>
<dbReference type="PRINTS" id="PR01728">
    <property type="entry name" value="KISS1RECEPTR"/>
</dbReference>
<dbReference type="Gene3D" id="1.20.1070.10">
    <property type="entry name" value="Rhodopsin 7-helix transmembrane proteins"/>
    <property type="match status" value="2"/>
</dbReference>
<feature type="domain" description="G-protein coupled receptors family 1 profile" evidence="12">
    <location>
        <begin position="59"/>
        <end position="441"/>
    </location>
</feature>
<dbReference type="AlphaFoldDB" id="M7AII4"/>
<organism evidence="13 14">
    <name type="scientific">Chelonia mydas</name>
    <name type="common">Green sea-turtle</name>
    <name type="synonym">Chelonia agassizi</name>
    <dbReference type="NCBI Taxonomy" id="8469"/>
    <lineage>
        <taxon>Eukaryota</taxon>
        <taxon>Metazoa</taxon>
        <taxon>Chordata</taxon>
        <taxon>Craniata</taxon>
        <taxon>Vertebrata</taxon>
        <taxon>Euteleostomi</taxon>
        <taxon>Archelosauria</taxon>
        <taxon>Testudinata</taxon>
        <taxon>Testudines</taxon>
        <taxon>Cryptodira</taxon>
        <taxon>Durocryptodira</taxon>
        <taxon>Americhelydia</taxon>
        <taxon>Chelonioidea</taxon>
        <taxon>Cheloniidae</taxon>
        <taxon>Chelonia</taxon>
    </lineage>
</organism>
<feature type="transmembrane region" description="Helical" evidence="11">
    <location>
        <begin position="424"/>
        <end position="444"/>
    </location>
</feature>
<dbReference type="EMBL" id="KB603100">
    <property type="protein sequence ID" value="EMP24169.1"/>
    <property type="molecule type" value="Genomic_DNA"/>
</dbReference>
<evidence type="ECO:0000313" key="13">
    <source>
        <dbReference type="EMBL" id="EMP24169.1"/>
    </source>
</evidence>
<keyword evidence="9" id="KW-0325">Glycoprotein</keyword>
<name>M7AII4_CHEMY</name>
<evidence type="ECO:0000256" key="9">
    <source>
        <dbReference type="ARBA" id="ARBA00023180"/>
    </source>
</evidence>
<keyword evidence="10" id="KW-0807">Transducer</keyword>
<dbReference type="Proteomes" id="UP000031443">
    <property type="component" value="Unassembled WGS sequence"/>
</dbReference>
<evidence type="ECO:0000256" key="1">
    <source>
        <dbReference type="ARBA" id="ARBA00004651"/>
    </source>
</evidence>
<dbReference type="PROSITE" id="PS50262">
    <property type="entry name" value="G_PROTEIN_RECEP_F1_2"/>
    <property type="match status" value="1"/>
</dbReference>
<evidence type="ECO:0000256" key="8">
    <source>
        <dbReference type="ARBA" id="ARBA00023170"/>
    </source>
</evidence>
<evidence type="ECO:0000256" key="2">
    <source>
        <dbReference type="ARBA" id="ARBA00022475"/>
    </source>
</evidence>
<dbReference type="GO" id="GO:0005886">
    <property type="term" value="C:plasma membrane"/>
    <property type="evidence" value="ECO:0007669"/>
    <property type="project" value="UniProtKB-SubCell"/>
</dbReference>
<feature type="transmembrane region" description="Helical" evidence="11">
    <location>
        <begin position="202"/>
        <end position="225"/>
    </location>
</feature>
<keyword evidence="4 11" id="KW-1133">Transmembrane helix</keyword>
<feature type="transmembrane region" description="Helical" evidence="11">
    <location>
        <begin position="327"/>
        <end position="350"/>
    </location>
</feature>
<dbReference type="InterPro" id="IPR000276">
    <property type="entry name" value="GPCR_Rhodpsn"/>
</dbReference>
<dbReference type="eggNOG" id="KOG3656">
    <property type="taxonomic scope" value="Eukaryota"/>
</dbReference>
<dbReference type="STRING" id="8469.M7AII4"/>
<feature type="transmembrane region" description="Helical" evidence="11">
    <location>
        <begin position="277"/>
        <end position="299"/>
    </location>
</feature>
<evidence type="ECO:0000256" key="7">
    <source>
        <dbReference type="ARBA" id="ARBA00023157"/>
    </source>
</evidence>
<evidence type="ECO:0000256" key="6">
    <source>
        <dbReference type="ARBA" id="ARBA00023136"/>
    </source>
</evidence>
<evidence type="ECO:0000256" key="4">
    <source>
        <dbReference type="ARBA" id="ARBA00022989"/>
    </source>
</evidence>
<feature type="transmembrane region" description="Helical" evidence="11">
    <location>
        <begin position="152"/>
        <end position="174"/>
    </location>
</feature>
<keyword evidence="6 11" id="KW-0472">Membrane</keyword>
<accession>M7AII4</accession>
<dbReference type="PRINTS" id="PR00237">
    <property type="entry name" value="GPCRRHODOPSN"/>
</dbReference>
<dbReference type="SUPFAM" id="SSF81321">
    <property type="entry name" value="Family A G protein-coupled receptor-like"/>
    <property type="match status" value="2"/>
</dbReference>
<comment type="subcellular location">
    <subcellularLocation>
        <location evidence="1">Cell membrane</location>
        <topology evidence="1">Multi-pass membrane protein</topology>
    </subcellularLocation>
</comment>
<evidence type="ECO:0000259" key="12">
    <source>
        <dbReference type="PROSITE" id="PS50262"/>
    </source>
</evidence>
<evidence type="ECO:0000256" key="11">
    <source>
        <dbReference type="SAM" id="Phobius"/>
    </source>
</evidence>
<feature type="transmembrane region" description="Helical" evidence="11">
    <location>
        <begin position="43"/>
        <end position="67"/>
    </location>
</feature>
<evidence type="ECO:0000256" key="10">
    <source>
        <dbReference type="ARBA" id="ARBA00023224"/>
    </source>
</evidence>
<reference evidence="14" key="1">
    <citation type="journal article" date="2013" name="Nat. Genet.">
        <title>The draft genomes of soft-shell turtle and green sea turtle yield insights into the development and evolution of the turtle-specific body plan.</title>
        <authorList>
            <person name="Wang Z."/>
            <person name="Pascual-Anaya J."/>
            <person name="Zadissa A."/>
            <person name="Li W."/>
            <person name="Niimura Y."/>
            <person name="Huang Z."/>
            <person name="Li C."/>
            <person name="White S."/>
            <person name="Xiong Z."/>
            <person name="Fang D."/>
            <person name="Wang B."/>
            <person name="Ming Y."/>
            <person name="Chen Y."/>
            <person name="Zheng Y."/>
            <person name="Kuraku S."/>
            <person name="Pignatelli M."/>
            <person name="Herrero J."/>
            <person name="Beal K."/>
            <person name="Nozawa M."/>
            <person name="Li Q."/>
            <person name="Wang J."/>
            <person name="Zhang H."/>
            <person name="Yu L."/>
            <person name="Shigenobu S."/>
            <person name="Wang J."/>
            <person name="Liu J."/>
            <person name="Flicek P."/>
            <person name="Searle S."/>
            <person name="Wang J."/>
            <person name="Kuratani S."/>
            <person name="Yin Y."/>
            <person name="Aken B."/>
            <person name="Zhang G."/>
            <person name="Irie N."/>
        </authorList>
    </citation>
    <scope>NUCLEOTIDE SEQUENCE [LARGE SCALE GENOMIC DNA]</scope>
</reference>
<feature type="transmembrane region" description="Helical" evidence="11">
    <location>
        <begin position="385"/>
        <end position="404"/>
    </location>
</feature>
<keyword evidence="5" id="KW-0297">G-protein coupled receptor</keyword>
<dbReference type="PANTHER" id="PTHR45695:SF23">
    <property type="entry name" value="GALANIN-LIKE G-PROTEIN COUPLED RECEPTOR NPR-9"/>
    <property type="match status" value="1"/>
</dbReference>
<dbReference type="GO" id="GO:0004930">
    <property type="term" value="F:G protein-coupled receptor activity"/>
    <property type="evidence" value="ECO:0007669"/>
    <property type="project" value="UniProtKB-KW"/>
</dbReference>
<dbReference type="FunFam" id="1.20.1070.10:FF:000720">
    <property type="entry name" value="KISS1 receptor b"/>
    <property type="match status" value="1"/>
</dbReference>